<dbReference type="GO" id="GO:0015297">
    <property type="term" value="F:antiporter activity"/>
    <property type="evidence" value="ECO:0007669"/>
    <property type="project" value="UniProtKB-KW"/>
</dbReference>
<keyword evidence="3" id="KW-0050">Antiport</keyword>
<feature type="transmembrane region" description="Helical" evidence="5">
    <location>
        <begin position="79"/>
        <end position="99"/>
    </location>
</feature>
<keyword evidence="5" id="KW-1133">Transmembrane helix</keyword>
<dbReference type="PANTHER" id="PTHR32507:SF0">
    <property type="entry name" value="NA(+)_H(+) ANTIPORTER 2-RELATED"/>
    <property type="match status" value="1"/>
</dbReference>
<sequence>MRPTRRVSSLLRWEGIVVDPIGAILAVLVFQAIVAGREGDPALAIAGTLGITLLVALALSVPVALALGFAVRRHWVPDYLQGVLFLAVAVATLVASNAVASESGLLTVTVLGIVLANQPGLELHHVREFKEHLQVLLVGVLFVLLAGRVSLDAALDVAPQALAFVALAILLVRPVSIGLDLLGTSATRQERTLLACMAPRGIVAAAVVSIFALELGHGAEAVREEAATATDPAEAAELTDRADALAALGTEAEGLVPLVFILIVVTVAVYGLGIGRLAERLGLASTSPQEVLFAGADRWVVEAAEQLERLEVPTMIVHDRYPELTPARMAGIRTVTTNIVSEFAVEDLELGGLGHFVGATAVDSTNSTAAREFAHIFGRTGAWQLRRDDDPEGEGSHRRQPAAHLVARYPFAPAPTREEMLARSREGMTVRRTTLTREYSLERFRELHPDAVLLFTHSEGRLSVVTEDSSVPGPARC</sequence>
<feature type="transmembrane region" description="Helical" evidence="5">
    <location>
        <begin position="161"/>
        <end position="182"/>
    </location>
</feature>
<evidence type="ECO:0000313" key="7">
    <source>
        <dbReference type="Proteomes" id="UP000592181"/>
    </source>
</evidence>
<feature type="transmembrane region" description="Helical" evidence="5">
    <location>
        <begin position="255"/>
        <end position="273"/>
    </location>
</feature>
<dbReference type="EMBL" id="JACBZX010000001">
    <property type="protein sequence ID" value="NYG36453.1"/>
    <property type="molecule type" value="Genomic_DNA"/>
</dbReference>
<evidence type="ECO:0000256" key="5">
    <source>
        <dbReference type="SAM" id="Phobius"/>
    </source>
</evidence>
<evidence type="ECO:0000313" key="6">
    <source>
        <dbReference type="EMBL" id="NYG36453.1"/>
    </source>
</evidence>
<accession>A0A852X6R9</accession>
<feature type="transmembrane region" description="Helical" evidence="5">
    <location>
        <begin position="135"/>
        <end position="155"/>
    </location>
</feature>
<evidence type="ECO:0000256" key="1">
    <source>
        <dbReference type="ARBA" id="ARBA00004651"/>
    </source>
</evidence>
<protein>
    <submittedName>
        <fullName evidence="6">NhaP-type Na+/H+ or K+/H+ antiporter</fullName>
    </submittedName>
</protein>
<evidence type="ECO:0000256" key="2">
    <source>
        <dbReference type="ARBA" id="ARBA00022448"/>
    </source>
</evidence>
<dbReference type="AlphaFoldDB" id="A0A852X6R9"/>
<keyword evidence="7" id="KW-1185">Reference proteome</keyword>
<dbReference type="RefSeq" id="WP_179461957.1">
    <property type="nucleotide sequence ID" value="NZ_JACBZX010000001.1"/>
</dbReference>
<comment type="subcellular location">
    <subcellularLocation>
        <location evidence="1">Cell membrane</location>
        <topology evidence="1">Multi-pass membrane protein</topology>
    </subcellularLocation>
</comment>
<evidence type="ECO:0000256" key="4">
    <source>
        <dbReference type="ARBA" id="ARBA00023065"/>
    </source>
</evidence>
<keyword evidence="4" id="KW-0406">Ion transport</keyword>
<dbReference type="GO" id="GO:0006811">
    <property type="term" value="P:monoatomic ion transport"/>
    <property type="evidence" value="ECO:0007669"/>
    <property type="project" value="UniProtKB-KW"/>
</dbReference>
<feature type="transmembrane region" description="Helical" evidence="5">
    <location>
        <begin position="16"/>
        <end position="36"/>
    </location>
</feature>
<dbReference type="PANTHER" id="PTHR32507">
    <property type="entry name" value="NA(+)/H(+) ANTIPORTER 1"/>
    <property type="match status" value="1"/>
</dbReference>
<keyword evidence="2" id="KW-0813">Transport</keyword>
<evidence type="ECO:0000256" key="3">
    <source>
        <dbReference type="ARBA" id="ARBA00022449"/>
    </source>
</evidence>
<organism evidence="6 7">
    <name type="scientific">Janibacter alkaliphilus</name>
    <dbReference type="NCBI Taxonomy" id="1069963"/>
    <lineage>
        <taxon>Bacteria</taxon>
        <taxon>Bacillati</taxon>
        <taxon>Actinomycetota</taxon>
        <taxon>Actinomycetes</taxon>
        <taxon>Micrococcales</taxon>
        <taxon>Intrasporangiaceae</taxon>
        <taxon>Janibacter</taxon>
    </lineage>
</organism>
<reference evidence="6 7" key="1">
    <citation type="submission" date="2020-07" db="EMBL/GenBank/DDBJ databases">
        <title>Sequencing the genomes of 1000 actinobacteria strains.</title>
        <authorList>
            <person name="Klenk H.-P."/>
        </authorList>
    </citation>
    <scope>NUCLEOTIDE SEQUENCE [LARGE SCALE GENOMIC DNA]</scope>
    <source>
        <strain evidence="6 7">DSM 24723</strain>
    </source>
</reference>
<comment type="caution">
    <text evidence="6">The sequence shown here is derived from an EMBL/GenBank/DDBJ whole genome shotgun (WGS) entry which is preliminary data.</text>
</comment>
<feature type="transmembrane region" description="Helical" evidence="5">
    <location>
        <begin position="42"/>
        <end position="67"/>
    </location>
</feature>
<keyword evidence="5" id="KW-0812">Transmembrane</keyword>
<gene>
    <name evidence="6" type="ORF">BJY28_000922</name>
</gene>
<dbReference type="Proteomes" id="UP000592181">
    <property type="component" value="Unassembled WGS sequence"/>
</dbReference>
<feature type="transmembrane region" description="Helical" evidence="5">
    <location>
        <begin position="105"/>
        <end position="123"/>
    </location>
</feature>
<dbReference type="GO" id="GO:0005886">
    <property type="term" value="C:plasma membrane"/>
    <property type="evidence" value="ECO:0007669"/>
    <property type="project" value="UniProtKB-SubCell"/>
</dbReference>
<proteinExistence type="predicted"/>
<name>A0A852X6R9_9MICO</name>
<keyword evidence="5" id="KW-0472">Membrane</keyword>